<evidence type="ECO:0000259" key="7">
    <source>
        <dbReference type="PROSITE" id="PS50847"/>
    </source>
</evidence>
<proteinExistence type="predicted"/>
<dbReference type="Pfam" id="PF00746">
    <property type="entry name" value="Gram_pos_anchor"/>
    <property type="match status" value="1"/>
</dbReference>
<reference evidence="8 9" key="1">
    <citation type="submission" date="2016-02" db="EMBL/GenBank/DDBJ databases">
        <authorList>
            <consortium name="Pathogen Informatics"/>
        </authorList>
    </citation>
    <scope>NUCLEOTIDE SEQUENCE [LARGE SCALE GENOMIC DNA]</scope>
    <source>
        <strain evidence="8 9">LSS80</strain>
    </source>
</reference>
<keyword evidence="4" id="KW-0677">Repeat</keyword>
<name>A0A0Z8IVG4_STRSU</name>
<feature type="region of interest" description="Disordered" evidence="6">
    <location>
        <begin position="1055"/>
        <end position="1081"/>
    </location>
</feature>
<evidence type="ECO:0000256" key="4">
    <source>
        <dbReference type="ARBA" id="ARBA00022737"/>
    </source>
</evidence>
<feature type="domain" description="Gram-positive cocci surface proteins LPxTG" evidence="7">
    <location>
        <begin position="1091"/>
        <end position="1122"/>
    </location>
</feature>
<keyword evidence="2" id="KW-0964">Secreted</keyword>
<dbReference type="NCBIfam" id="TIGR01167">
    <property type="entry name" value="LPXTG_anchor"/>
    <property type="match status" value="1"/>
</dbReference>
<evidence type="ECO:0000256" key="2">
    <source>
        <dbReference type="ARBA" id="ARBA00022525"/>
    </source>
</evidence>
<dbReference type="AlphaFoldDB" id="A0A0Z8IVG4"/>
<keyword evidence="1" id="KW-0134">Cell wall</keyword>
<evidence type="ECO:0000256" key="5">
    <source>
        <dbReference type="ARBA" id="ARBA00023088"/>
    </source>
</evidence>
<accession>A0A0Z8IVG4</accession>
<sequence length="1122" mass="120323">MFKDQSKKMIKKQEYFSLRKFKRGLASVTVGATLFMAGAAVESFVAPQVVVYAAEETYSANGEWTFTDTIPSSNANVNPQMTEWDYTPHTAGQTTVTQQDGSTVTVTATITPTNGNEVGVSYLVPGADQSYYDATAAMLAGNPDPASIPAMGIYLQPSPSTPSTNLSEKLNYSGEVENAELTLTFSEEVTNPIIDLSGIGGSGKAIVDDVKTGQVFLARGSFNSTNFKLVTPDVKLEKLTGTNLTVTDTTINVTEKNTYDRAVVGNDDMYLWDYRLPDLVPAGTGSIRLVGTFKEVTFKLFHQSTPFTEYPTETYKTDPVFFNSTSYGDGVNGLNKFWSEKVEDVGNSTTNADLLRFSVRLTNIKYGSVIVNYVDTEGNVIGTEFKDTTNQAEGTAYDTTTDTGTVASDATTERPAVITKDGKTYKLVAKETTATVGTVNADGSLATNGANFNYGTDAVSGTVAEGTKSITYVYEEVKGSVIVDYVDTDGNKIGTQFVDTANVAPGTAYNTANDTGTKASTDTSERPSVITKDGKTYKLVPAGDYNVGTVGKDGNLTTTTKDLGTDAASGEVAEGTKKVTYVYQEVKTGSVVIDYVDTEGNELQKQYVDSPEGTAVGTTYDAEQITGTTEKPAVIEKDGKTYELVPAGTYTVGTVGEDNNLTATTTTLGVAPVTGTVVEGVTKITYVYKEKVETPKTGNVVITYVDTEGLELKATVKDTTDGEVGSTYNTKDSADEYPETIEKDGVTYKRVVAGTHKVGETTEDGHLVSSDAAEGTVEEGTKTVTYVYEKVETPVVKTGSVVARYVIEGTETEIADDKTVKPTDTPVDEVYGDTPPATITKDGKTYELVRTRTNEGDAPENGVVKEGEQTITYEYKEKVETPVVKTGSVVARYVIEGTEDEIADDKSVKPTDTPVDEPYGDTPPATIEKNGKTYELVRTRTNEGDAPSNGTVVEGEQTITYEYKEKVETPVVPPVVEKQGKVIVHYVDEKGNVIKTPVVDTENGTVGGDYDTSDNRPKVIVFNGKRYILVESRIPNNSKGKVVEGETHVTYVYKQENEEPTTPTTPNQPTTPSTTPVTETAKVTPKTSAILPETGESTSALALVGLALLGTVAVASRRRKEK</sequence>
<dbReference type="PROSITE" id="PS50847">
    <property type="entry name" value="GRAM_POS_ANCHORING"/>
    <property type="match status" value="1"/>
</dbReference>
<feature type="compositionally biased region" description="Low complexity" evidence="6">
    <location>
        <begin position="1060"/>
        <end position="1080"/>
    </location>
</feature>
<dbReference type="Gene3D" id="3.10.20.320">
    <property type="entry name" value="Putative peptidoglycan bound protein (lpxtg motif)"/>
    <property type="match status" value="4"/>
</dbReference>
<dbReference type="Pfam" id="PF04650">
    <property type="entry name" value="YSIRK_signal"/>
    <property type="match status" value="1"/>
</dbReference>
<evidence type="ECO:0000313" key="8">
    <source>
        <dbReference type="EMBL" id="CYV42421.1"/>
    </source>
</evidence>
<dbReference type="NCBIfam" id="TIGR01168">
    <property type="entry name" value="YSIRK_signal"/>
    <property type="match status" value="1"/>
</dbReference>
<dbReference type="InterPro" id="IPR009459">
    <property type="entry name" value="MucBP_dom"/>
</dbReference>
<dbReference type="Pfam" id="PF06458">
    <property type="entry name" value="MucBP"/>
    <property type="match status" value="7"/>
</dbReference>
<keyword evidence="5" id="KW-0572">Peptidoglycan-anchor</keyword>
<dbReference type="InterPro" id="IPR019931">
    <property type="entry name" value="LPXTG_anchor"/>
</dbReference>
<dbReference type="EMBL" id="FIIE01000001">
    <property type="protein sequence ID" value="CYV42421.1"/>
    <property type="molecule type" value="Genomic_DNA"/>
</dbReference>
<feature type="region of interest" description="Disordered" evidence="6">
    <location>
        <begin position="905"/>
        <end position="926"/>
    </location>
</feature>
<dbReference type="InterPro" id="IPR005877">
    <property type="entry name" value="YSIRK_signal_dom"/>
</dbReference>
<evidence type="ECO:0000256" key="3">
    <source>
        <dbReference type="ARBA" id="ARBA00022729"/>
    </source>
</evidence>
<evidence type="ECO:0000256" key="6">
    <source>
        <dbReference type="SAM" id="MobiDB-lite"/>
    </source>
</evidence>
<organism evidence="8 9">
    <name type="scientific">Streptococcus suis</name>
    <dbReference type="NCBI Taxonomy" id="1307"/>
    <lineage>
        <taxon>Bacteria</taxon>
        <taxon>Bacillati</taxon>
        <taxon>Bacillota</taxon>
        <taxon>Bacilli</taxon>
        <taxon>Lactobacillales</taxon>
        <taxon>Streptococcaceae</taxon>
        <taxon>Streptococcus</taxon>
    </lineage>
</organism>
<evidence type="ECO:0000313" key="9">
    <source>
        <dbReference type="Proteomes" id="UP000070960"/>
    </source>
</evidence>
<protein>
    <submittedName>
        <fullName evidence="8">Muramidase-released protein</fullName>
    </submittedName>
</protein>
<dbReference type="Proteomes" id="UP000070960">
    <property type="component" value="Unassembled WGS sequence"/>
</dbReference>
<keyword evidence="3" id="KW-0732">Signal</keyword>
<evidence type="ECO:0000256" key="1">
    <source>
        <dbReference type="ARBA" id="ARBA00022512"/>
    </source>
</evidence>
<gene>
    <name evidence="8" type="ORF">ERS132442_00238</name>
</gene>